<dbReference type="Pfam" id="PF04168">
    <property type="entry name" value="Alpha-E"/>
    <property type="match status" value="1"/>
</dbReference>
<dbReference type="eggNOG" id="COG2307">
    <property type="taxonomic scope" value="Bacteria"/>
</dbReference>
<dbReference type="InterPro" id="IPR051680">
    <property type="entry name" value="ATP-dep_Glu-Cys_Ligase-2"/>
</dbReference>
<gene>
    <name evidence="1" type="ORF">IMCC3088_1916</name>
</gene>
<name>F3L2Z2_9GAMM</name>
<keyword evidence="2" id="KW-1185">Reference proteome</keyword>
<dbReference type="AlphaFoldDB" id="F3L2Z2"/>
<accession>F3L2Z2</accession>
<dbReference type="STRING" id="2518989.IMCC3088_1916"/>
<dbReference type="Proteomes" id="UP000005615">
    <property type="component" value="Unassembled WGS sequence"/>
</dbReference>
<comment type="caution">
    <text evidence="1">The sequence shown here is derived from an EMBL/GenBank/DDBJ whole genome shotgun (WGS) entry which is preliminary data.</text>
</comment>
<proteinExistence type="predicted"/>
<dbReference type="PANTHER" id="PTHR34595">
    <property type="entry name" value="BLR5612 PROTEIN"/>
    <property type="match status" value="1"/>
</dbReference>
<evidence type="ECO:0000313" key="2">
    <source>
        <dbReference type="Proteomes" id="UP000005615"/>
    </source>
</evidence>
<dbReference type="OrthoDB" id="9803532at2"/>
<dbReference type="InterPro" id="IPR007296">
    <property type="entry name" value="DUF403"/>
</dbReference>
<dbReference type="PANTHER" id="PTHR34595:SF7">
    <property type="entry name" value="SLL1039 PROTEIN"/>
    <property type="match status" value="1"/>
</dbReference>
<sequence length="312" mass="35854">MILLSRVAERLYWLARYLERAQATARLTKSFTHLIMDLPIGQSPEWDVLIETFDAQEAFSQRFNANSETNVMRYLLALNDSTNSIPFSISCARENVRTTRGVLSDDVWEHVNELHLYVQEYASQSVARRNRYEFLEEVIARTQLIFSAFQHSLNRDHVHRFITMGRVIERADMATRILDTGAKAIHRLGKKALAVESLLWGNVLESQLALSAYRRSYGPVIDRDTTATFLLQSLKFPNSVAFGLNDMIELLAPLPKAQPALRTVRAVNKELDRFKIASAEVSELHEFIDTLQLRLMEIDAIIQHTWFNMSPE</sequence>
<evidence type="ECO:0000313" key="1">
    <source>
        <dbReference type="EMBL" id="EGG29287.1"/>
    </source>
</evidence>
<reference evidence="1 2" key="1">
    <citation type="journal article" date="2011" name="J. Bacteriol.">
        <title>Genome sequence of strain IMCC3088, a proteorhodopsin-containing marine bacterium belonging to the OM60/NOR5 clade.</title>
        <authorList>
            <person name="Jang Y."/>
            <person name="Oh H.M."/>
            <person name="Kang I."/>
            <person name="Lee K."/>
            <person name="Yang S.J."/>
            <person name="Cho J.C."/>
        </authorList>
    </citation>
    <scope>NUCLEOTIDE SEQUENCE [LARGE SCALE GENOMIC DNA]</scope>
    <source>
        <strain evidence="1 2">IMCC3088</strain>
    </source>
</reference>
<dbReference type="RefSeq" id="WP_009576156.1">
    <property type="nucleotide sequence ID" value="NZ_AEIG01000057.1"/>
</dbReference>
<dbReference type="EMBL" id="AEIG01000057">
    <property type="protein sequence ID" value="EGG29287.1"/>
    <property type="molecule type" value="Genomic_DNA"/>
</dbReference>
<organism evidence="1 2">
    <name type="scientific">Aequoribacter fuscus</name>
    <dbReference type="NCBI Taxonomy" id="2518989"/>
    <lineage>
        <taxon>Bacteria</taxon>
        <taxon>Pseudomonadati</taxon>
        <taxon>Pseudomonadota</taxon>
        <taxon>Gammaproteobacteria</taxon>
        <taxon>Cellvibrionales</taxon>
        <taxon>Halieaceae</taxon>
        <taxon>Aequoribacter</taxon>
    </lineage>
</organism>
<protein>
    <submittedName>
        <fullName evidence="1">Protein containing domains DUF403</fullName>
    </submittedName>
</protein>